<proteinExistence type="predicted"/>
<dbReference type="AlphaFoldDB" id="A0AA36D9U1"/>
<accession>A0AA36D9U1</accession>
<evidence type="ECO:0000313" key="2">
    <source>
        <dbReference type="Proteomes" id="UP001177023"/>
    </source>
</evidence>
<keyword evidence="2" id="KW-1185">Reference proteome</keyword>
<organism evidence="1 2">
    <name type="scientific">Mesorhabditis spiculigera</name>
    <dbReference type="NCBI Taxonomy" id="96644"/>
    <lineage>
        <taxon>Eukaryota</taxon>
        <taxon>Metazoa</taxon>
        <taxon>Ecdysozoa</taxon>
        <taxon>Nematoda</taxon>
        <taxon>Chromadorea</taxon>
        <taxon>Rhabditida</taxon>
        <taxon>Rhabditina</taxon>
        <taxon>Rhabditomorpha</taxon>
        <taxon>Rhabditoidea</taxon>
        <taxon>Rhabditidae</taxon>
        <taxon>Mesorhabditinae</taxon>
        <taxon>Mesorhabditis</taxon>
    </lineage>
</organism>
<protein>
    <submittedName>
        <fullName evidence="1">Uncharacterized protein</fullName>
    </submittedName>
</protein>
<reference evidence="1" key="1">
    <citation type="submission" date="2023-06" db="EMBL/GenBank/DDBJ databases">
        <authorList>
            <person name="Delattre M."/>
        </authorList>
    </citation>
    <scope>NUCLEOTIDE SEQUENCE</scope>
    <source>
        <strain evidence="1">AF72</strain>
    </source>
</reference>
<feature type="non-terminal residue" evidence="1">
    <location>
        <position position="79"/>
    </location>
</feature>
<sequence length="79" mass="8664">MSGRAICLVAPISWGREVPLGDFQRDETAAQSSPPTGPNFHGVFTIIWAPSFYDAAPWDAPIWTSFWNGDGPVVHYSVN</sequence>
<dbReference type="Proteomes" id="UP001177023">
    <property type="component" value="Unassembled WGS sequence"/>
</dbReference>
<name>A0AA36D9U1_9BILA</name>
<dbReference type="EMBL" id="CATQJA010002664">
    <property type="protein sequence ID" value="CAJ0582746.1"/>
    <property type="molecule type" value="Genomic_DNA"/>
</dbReference>
<gene>
    <name evidence="1" type="ORF">MSPICULIGERA_LOCUS20876</name>
</gene>
<evidence type="ECO:0000313" key="1">
    <source>
        <dbReference type="EMBL" id="CAJ0582746.1"/>
    </source>
</evidence>
<comment type="caution">
    <text evidence="1">The sequence shown here is derived from an EMBL/GenBank/DDBJ whole genome shotgun (WGS) entry which is preliminary data.</text>
</comment>